<feature type="compositionally biased region" description="Polar residues" evidence="1">
    <location>
        <begin position="25"/>
        <end position="60"/>
    </location>
</feature>
<dbReference type="AlphaFoldDB" id="A0A2T2Z1I5"/>
<organism evidence="3 4">
    <name type="scientific">Nocardia nova</name>
    <dbReference type="NCBI Taxonomy" id="37330"/>
    <lineage>
        <taxon>Bacteria</taxon>
        <taxon>Bacillati</taxon>
        <taxon>Actinomycetota</taxon>
        <taxon>Actinomycetes</taxon>
        <taxon>Mycobacteriales</taxon>
        <taxon>Nocardiaceae</taxon>
        <taxon>Nocardia</taxon>
    </lineage>
</organism>
<comment type="caution">
    <text evidence="3">The sequence shown here is derived from an EMBL/GenBank/DDBJ whole genome shotgun (WGS) entry which is preliminary data.</text>
</comment>
<dbReference type="Pfam" id="PF12079">
    <property type="entry name" value="DUF3558"/>
    <property type="match status" value="1"/>
</dbReference>
<feature type="region of interest" description="Disordered" evidence="1">
    <location>
        <begin position="25"/>
        <end position="67"/>
    </location>
</feature>
<sequence length="212" mass="22740">MTAIRSSIFAAAVAVAAVSALSGCTDNGGSSASPDSTTQPSPRSVATRPTLTNSKLQPPSQHDVHMTSGRPAIVFDPCTWISDDTVRKSGFDPSTRKRGHDQIAEISFLTCSFDSNSGSSINYNSLLVNSGNATWDEDLTKVRSYSEPVTINGREAMWVRDPQVQSMCQIDLRTKVGFAQVAVSSNDPQVTRPCENLLNIASNIESEIGKDN</sequence>
<dbReference type="PROSITE" id="PS51257">
    <property type="entry name" value="PROKAR_LIPOPROTEIN"/>
    <property type="match status" value="1"/>
</dbReference>
<accession>A0A2T2Z1I5</accession>
<feature type="signal peptide" evidence="2">
    <location>
        <begin position="1"/>
        <end position="22"/>
    </location>
</feature>
<evidence type="ECO:0000256" key="1">
    <source>
        <dbReference type="SAM" id="MobiDB-lite"/>
    </source>
</evidence>
<evidence type="ECO:0000256" key="2">
    <source>
        <dbReference type="SAM" id="SignalP"/>
    </source>
</evidence>
<dbReference type="InterPro" id="IPR024520">
    <property type="entry name" value="DUF3558"/>
</dbReference>
<dbReference type="Proteomes" id="UP000241647">
    <property type="component" value="Unassembled WGS sequence"/>
</dbReference>
<gene>
    <name evidence="3" type="ORF">C8259_19025</name>
</gene>
<protein>
    <submittedName>
        <fullName evidence="3">DUF3558 domain-containing protein</fullName>
    </submittedName>
</protein>
<evidence type="ECO:0000313" key="3">
    <source>
        <dbReference type="EMBL" id="PSR61636.1"/>
    </source>
</evidence>
<dbReference type="EMBL" id="PYHS01000009">
    <property type="protein sequence ID" value="PSR61636.1"/>
    <property type="molecule type" value="Genomic_DNA"/>
</dbReference>
<reference evidence="3 4" key="1">
    <citation type="submission" date="2018-02" db="EMBL/GenBank/DDBJ databases">
        <title>8 Nocardia nova and 1 Nocardia cyriacigeorgica strain used for evolution to TMP-SMX.</title>
        <authorList>
            <person name="Mehta H."/>
            <person name="Weng J."/>
            <person name="Shamoo Y."/>
        </authorList>
    </citation>
    <scope>NUCLEOTIDE SEQUENCE [LARGE SCALE GENOMIC DNA]</scope>
    <source>
        <strain evidence="3 4">ATCC 33727</strain>
    </source>
</reference>
<proteinExistence type="predicted"/>
<feature type="chain" id="PRO_5039421516" evidence="2">
    <location>
        <begin position="23"/>
        <end position="212"/>
    </location>
</feature>
<evidence type="ECO:0000313" key="4">
    <source>
        <dbReference type="Proteomes" id="UP000241647"/>
    </source>
</evidence>
<keyword evidence="2" id="KW-0732">Signal</keyword>
<dbReference type="RefSeq" id="WP_084494262.1">
    <property type="nucleotide sequence ID" value="NZ_PYHS01000009.1"/>
</dbReference>
<name>A0A2T2Z1I5_9NOCA</name>